<sequence>MTDMEYREEDLGAYLGQGSPEEIESAIALCELCDEEEQGGGQARDMLIVALFDLFEKGSSRRHLDCAIDLAKELYELGVTTGHEDRRTRRASNYAKALGHRYWLDGDPEDLHESIRLSEEAVDASPHARFILDRPMGTILHNPSIEIQALNTLAARLEERFQLAGSLSDLNRSIDIRERLIAAVPWEEWKDSWVEWILNLAASLQRRYEQAEGDSRSDIDRAVNLSEEALRYLSQTPLSTTPALCTLAHALGGRAGVTQQVDDLDRAIQLLREAQRNTPANHANSLEIGVNLAMRLFQRYDMSDSETTADLDEAMGVAESTLDETPDGHPIQAHLQNFLGLFSYASFRRSSSESVADEALHHFRQALSSPHYPSVFYRVQAGRMMLRICCDTARWQEAYEASLTAIELIPRLSSRAIQISDKQRVLSADDVVGFGADAAAAALQSDQNGYTALRLLEMSRQSLAASVAELRVDLVALRTTYPALAEQMDSLRDELQNDSPRQHAANGEFDTLLEEIRQKPGFEHFLKSPSEEDILEAAQGPLIVLTVSAYRGVDAILVEKDRVHVLNLKGVTLEAVQKRSRDLQKPSLLRWLWDSIAKPVLDELRLTRLSPDGRLPRIWWIPTGILSGFPFHAAGYHSNGSADSVIDLAVSSYSSSVKALVDSRHRSSSIPRLEDSKALLVSVSNAPKSSPLGGAVKEVQAVEKLFESKDFDNERLRNGKDSKGKVNKKEVLEGLRTCQIFHFAGHGVENMSDPLRSALLLDDWETDPLTVGSVLEVNLSGGTPFLAYLSACETGQVSESKFRDESVHLIGAYQLAGFRHVIGTLWAVDDHDSVMMATATYENMLEDITDESVSRSLHKAARMLRNDPRRPKVEAGQTDGRKITLVDSSKDESGKDRTSWIPFVHFGM</sequence>
<evidence type="ECO:0000259" key="1">
    <source>
        <dbReference type="Pfam" id="PF12770"/>
    </source>
</evidence>
<reference evidence="2 3" key="1">
    <citation type="submission" date="2017-06" db="EMBL/GenBank/DDBJ databases">
        <title>Cmopartive genomic analysis of Ambrosia Fusariam Clade fungi.</title>
        <authorList>
            <person name="Stajich J.E."/>
            <person name="Carrillo J."/>
            <person name="Kijimoto T."/>
            <person name="Eskalen A."/>
            <person name="O'Donnell K."/>
            <person name="Kasson M."/>
        </authorList>
    </citation>
    <scope>NUCLEOTIDE SEQUENCE [LARGE SCALE GENOMIC DNA]</scope>
    <source>
        <strain evidence="2 3">NRRL 20438</strain>
    </source>
</reference>
<evidence type="ECO:0000313" key="2">
    <source>
        <dbReference type="EMBL" id="RSM06995.1"/>
    </source>
</evidence>
<dbReference type="InterPro" id="IPR011990">
    <property type="entry name" value="TPR-like_helical_dom_sf"/>
</dbReference>
<proteinExistence type="predicted"/>
<name>A0A428TYA4_9HYPO</name>
<protein>
    <recommendedName>
        <fullName evidence="1">CHAT domain-containing protein</fullName>
    </recommendedName>
</protein>
<gene>
    <name evidence="2" type="ORF">CDV31_008837</name>
</gene>
<organism evidence="2 3">
    <name type="scientific">Fusarium ambrosium</name>
    <dbReference type="NCBI Taxonomy" id="131363"/>
    <lineage>
        <taxon>Eukaryota</taxon>
        <taxon>Fungi</taxon>
        <taxon>Dikarya</taxon>
        <taxon>Ascomycota</taxon>
        <taxon>Pezizomycotina</taxon>
        <taxon>Sordariomycetes</taxon>
        <taxon>Hypocreomycetidae</taxon>
        <taxon>Hypocreales</taxon>
        <taxon>Nectriaceae</taxon>
        <taxon>Fusarium</taxon>
        <taxon>Fusarium solani species complex</taxon>
    </lineage>
</organism>
<dbReference type="EMBL" id="NIZV01000119">
    <property type="protein sequence ID" value="RSM06995.1"/>
    <property type="molecule type" value="Genomic_DNA"/>
</dbReference>
<dbReference type="Proteomes" id="UP000288429">
    <property type="component" value="Unassembled WGS sequence"/>
</dbReference>
<dbReference type="AlphaFoldDB" id="A0A428TYA4"/>
<evidence type="ECO:0000313" key="3">
    <source>
        <dbReference type="Proteomes" id="UP000288429"/>
    </source>
</evidence>
<comment type="caution">
    <text evidence="2">The sequence shown here is derived from an EMBL/GenBank/DDBJ whole genome shotgun (WGS) entry which is preliminary data.</text>
</comment>
<feature type="domain" description="CHAT" evidence="1">
    <location>
        <begin position="588"/>
        <end position="892"/>
    </location>
</feature>
<keyword evidence="3" id="KW-1185">Reference proteome</keyword>
<dbReference type="InterPro" id="IPR024983">
    <property type="entry name" value="CHAT_dom"/>
</dbReference>
<accession>A0A428TYA4</accession>
<dbReference type="Pfam" id="PF12770">
    <property type="entry name" value="CHAT"/>
    <property type="match status" value="1"/>
</dbReference>
<dbReference type="Gene3D" id="1.25.40.10">
    <property type="entry name" value="Tetratricopeptide repeat domain"/>
    <property type="match status" value="1"/>
</dbReference>